<dbReference type="AlphaFoldDB" id="A0A8J2MS63"/>
<dbReference type="CDD" id="cd00096">
    <property type="entry name" value="Ig"/>
    <property type="match status" value="1"/>
</dbReference>
<organism evidence="3 4">
    <name type="scientific">Cotesia congregata</name>
    <name type="common">Parasitoid wasp</name>
    <name type="synonym">Apanteles congregatus</name>
    <dbReference type="NCBI Taxonomy" id="51543"/>
    <lineage>
        <taxon>Eukaryota</taxon>
        <taxon>Metazoa</taxon>
        <taxon>Ecdysozoa</taxon>
        <taxon>Arthropoda</taxon>
        <taxon>Hexapoda</taxon>
        <taxon>Insecta</taxon>
        <taxon>Pterygota</taxon>
        <taxon>Neoptera</taxon>
        <taxon>Endopterygota</taxon>
        <taxon>Hymenoptera</taxon>
        <taxon>Apocrita</taxon>
        <taxon>Ichneumonoidea</taxon>
        <taxon>Braconidae</taxon>
        <taxon>Microgastrinae</taxon>
        <taxon>Cotesia</taxon>
    </lineage>
</organism>
<comment type="caution">
    <text evidence="3">The sequence shown here is derived from an EMBL/GenBank/DDBJ whole genome shotgun (WGS) entry which is preliminary data.</text>
</comment>
<name>A0A8J2MS63_COTCN</name>
<accession>A0A8J2MS63</accession>
<keyword evidence="4" id="KW-1185">Reference proteome</keyword>
<evidence type="ECO:0000259" key="2">
    <source>
        <dbReference type="PROSITE" id="PS50835"/>
    </source>
</evidence>
<feature type="non-terminal residue" evidence="3">
    <location>
        <position position="272"/>
    </location>
</feature>
<reference evidence="3" key="1">
    <citation type="submission" date="2021-04" db="EMBL/GenBank/DDBJ databases">
        <authorList>
            <person name="Chebbi M.A.C M."/>
        </authorList>
    </citation>
    <scope>NUCLEOTIDE SEQUENCE</scope>
</reference>
<proteinExistence type="predicted"/>
<dbReference type="Proteomes" id="UP000786811">
    <property type="component" value="Unassembled WGS sequence"/>
</dbReference>
<sequence>NFGALFLLVHIYAAESWANPPSLFPNIKEITLSENDTLELECTSQKNVTFIYSSDTSCTYYMFQPAQRYQYECFSNKPNITYEFDGEKYLAKFSREGTIFQETGWYGCIESDKLIAEGWDGLEWIGLTPDYFNKSDVSWTYNASIAYSYSDAWNDQISHTLTNDIIISGVTSEDEGVYECEYVAPQLKKRVSSKINITLDNGIIALDDSIERLEKMKHKSSNIKVEMKSLFNDYHIHQSRVEKIVTDKSSARKFAGTRFSLIEEIPFKQLIN</sequence>
<dbReference type="SUPFAM" id="SSF48726">
    <property type="entry name" value="Immunoglobulin"/>
    <property type="match status" value="1"/>
</dbReference>
<dbReference type="PROSITE" id="PS50835">
    <property type="entry name" value="IG_LIKE"/>
    <property type="match status" value="1"/>
</dbReference>
<dbReference type="InterPro" id="IPR007110">
    <property type="entry name" value="Ig-like_dom"/>
</dbReference>
<feature type="chain" id="PRO_5035239086" description="Ig-like domain-containing protein" evidence="1">
    <location>
        <begin position="19"/>
        <end position="272"/>
    </location>
</feature>
<gene>
    <name evidence="3" type="ORF">HICCMSTLAB_LOCUS8936</name>
</gene>
<evidence type="ECO:0000256" key="1">
    <source>
        <dbReference type="SAM" id="SignalP"/>
    </source>
</evidence>
<dbReference type="InterPro" id="IPR036179">
    <property type="entry name" value="Ig-like_dom_sf"/>
</dbReference>
<evidence type="ECO:0000313" key="3">
    <source>
        <dbReference type="EMBL" id="CAG5097905.1"/>
    </source>
</evidence>
<feature type="signal peptide" evidence="1">
    <location>
        <begin position="1"/>
        <end position="18"/>
    </location>
</feature>
<feature type="domain" description="Ig-like" evidence="2">
    <location>
        <begin position="78"/>
        <end position="192"/>
    </location>
</feature>
<dbReference type="Gene3D" id="2.60.40.10">
    <property type="entry name" value="Immunoglobulins"/>
    <property type="match status" value="1"/>
</dbReference>
<keyword evidence="1" id="KW-0732">Signal</keyword>
<dbReference type="EMBL" id="CAJNRD030001121">
    <property type="protein sequence ID" value="CAG5097905.1"/>
    <property type="molecule type" value="Genomic_DNA"/>
</dbReference>
<evidence type="ECO:0000313" key="4">
    <source>
        <dbReference type="Proteomes" id="UP000786811"/>
    </source>
</evidence>
<protein>
    <recommendedName>
        <fullName evidence="2">Ig-like domain-containing protein</fullName>
    </recommendedName>
</protein>
<dbReference type="InterPro" id="IPR013783">
    <property type="entry name" value="Ig-like_fold"/>
</dbReference>